<evidence type="ECO:0000256" key="2">
    <source>
        <dbReference type="ARBA" id="ARBA00010605"/>
    </source>
</evidence>
<dbReference type="PANTHER" id="PTHR21368">
    <property type="entry name" value="50S RIBOSOMAL PROTEIN L9"/>
    <property type="match status" value="1"/>
</dbReference>
<name>A0A667WPK4_9TELE</name>
<dbReference type="InterPro" id="IPR036935">
    <property type="entry name" value="Ribosomal_bL9_N_sf"/>
</dbReference>
<dbReference type="OrthoDB" id="5555409at2759"/>
<dbReference type="GeneID" id="115368350"/>
<keyword evidence="5" id="KW-0496">Mitochondrion</keyword>
<feature type="compositionally biased region" description="Low complexity" evidence="9">
    <location>
        <begin position="269"/>
        <end position="290"/>
    </location>
</feature>
<evidence type="ECO:0000256" key="6">
    <source>
        <dbReference type="ARBA" id="ARBA00023274"/>
    </source>
</evidence>
<keyword evidence="6" id="KW-0687">Ribonucleoprotein</keyword>
<dbReference type="CTD" id="65005"/>
<evidence type="ECO:0000256" key="7">
    <source>
        <dbReference type="ARBA" id="ARBA00035194"/>
    </source>
</evidence>
<reference evidence="13" key="1">
    <citation type="submission" date="2019-06" db="EMBL/GenBank/DDBJ databases">
        <authorList>
            <consortium name="Wellcome Sanger Institute Data Sharing"/>
        </authorList>
    </citation>
    <scope>NUCLEOTIDE SEQUENCE [LARGE SCALE GENOMIC DNA]</scope>
</reference>
<dbReference type="Proteomes" id="UP000472263">
    <property type="component" value="Chromosome 11"/>
</dbReference>
<feature type="region of interest" description="Disordered" evidence="9">
    <location>
        <begin position="230"/>
        <end position="308"/>
    </location>
</feature>
<dbReference type="InterPro" id="IPR054302">
    <property type="entry name" value="Ribosomal_bL9m_C"/>
</dbReference>
<feature type="compositionally biased region" description="Low complexity" evidence="9">
    <location>
        <begin position="252"/>
        <end position="261"/>
    </location>
</feature>
<evidence type="ECO:0000313" key="13">
    <source>
        <dbReference type="Ensembl" id="ENSMMDP00005003977.1"/>
    </source>
</evidence>
<dbReference type="RefSeq" id="XP_029920277.1">
    <property type="nucleotide sequence ID" value="XM_030064417.1"/>
</dbReference>
<accession>A0A667WPK4</accession>
<evidence type="ECO:0000256" key="8">
    <source>
        <dbReference type="ARBA" id="ARBA00035381"/>
    </source>
</evidence>
<protein>
    <recommendedName>
        <fullName evidence="7">Large ribosomal subunit protein bL9m</fullName>
    </recommendedName>
    <alternativeName>
        <fullName evidence="8">39S ribosomal protein L9, mitochondrial</fullName>
    </alternativeName>
</protein>
<dbReference type="InterPro" id="IPR000244">
    <property type="entry name" value="Ribosomal_bL9"/>
</dbReference>
<feature type="domain" description="Large ribosomal subunit protein bL9m N-terminal" evidence="12">
    <location>
        <begin position="30"/>
        <end position="61"/>
    </location>
</feature>
<evidence type="ECO:0000313" key="14">
    <source>
        <dbReference type="Proteomes" id="UP000472263"/>
    </source>
</evidence>
<dbReference type="FunFam" id="3.40.5.10:FF:000005">
    <property type="entry name" value="39S ribosomal protein L9, mitochondrial"/>
    <property type="match status" value="1"/>
</dbReference>
<dbReference type="InParanoid" id="A0A667WPK4"/>
<keyword evidence="4" id="KW-0689">Ribosomal protein</keyword>
<dbReference type="Pfam" id="PF01281">
    <property type="entry name" value="Ribosomal_L9_N"/>
    <property type="match status" value="1"/>
</dbReference>
<evidence type="ECO:0000256" key="4">
    <source>
        <dbReference type="ARBA" id="ARBA00022980"/>
    </source>
</evidence>
<dbReference type="Ensembl" id="ENSMMDT00005004089.1">
    <property type="protein sequence ID" value="ENSMMDP00005003977.1"/>
    <property type="gene ID" value="ENSMMDG00005002209.1"/>
</dbReference>
<comment type="similarity">
    <text evidence="2">Belongs to the bacterial ribosomal protein bL9 family.</text>
</comment>
<dbReference type="SUPFAM" id="SSF55658">
    <property type="entry name" value="L9 N-domain-like"/>
    <property type="match status" value="1"/>
</dbReference>
<evidence type="ECO:0000256" key="3">
    <source>
        <dbReference type="ARBA" id="ARBA00022946"/>
    </source>
</evidence>
<reference evidence="13" key="2">
    <citation type="submission" date="2025-08" db="UniProtKB">
        <authorList>
            <consortium name="Ensembl"/>
        </authorList>
    </citation>
    <scope>IDENTIFICATION</scope>
</reference>
<dbReference type="Pfam" id="PF25131">
    <property type="entry name" value="bL9m_N"/>
    <property type="match status" value="1"/>
</dbReference>
<dbReference type="Pfam" id="PF22078">
    <property type="entry name" value="Ribosomal_bL9m_C"/>
    <property type="match status" value="1"/>
</dbReference>
<dbReference type="Gene3D" id="3.40.5.10">
    <property type="entry name" value="Ribosomal protein L9, N-terminal domain"/>
    <property type="match status" value="1"/>
</dbReference>
<evidence type="ECO:0000259" key="11">
    <source>
        <dbReference type="Pfam" id="PF22078"/>
    </source>
</evidence>
<dbReference type="GO" id="GO:0005840">
    <property type="term" value="C:ribosome"/>
    <property type="evidence" value="ECO:0007669"/>
    <property type="project" value="UniProtKB-KW"/>
</dbReference>
<feature type="domain" description="Ribosomal protein L9" evidence="10">
    <location>
        <begin position="71"/>
        <end position="116"/>
    </location>
</feature>
<dbReference type="AlphaFoldDB" id="A0A667WPK4"/>
<keyword evidence="3" id="KW-0809">Transit peptide</keyword>
<feature type="domain" description="Large ribosomal subunit protein bL9m C-terminal" evidence="11">
    <location>
        <begin position="131"/>
        <end position="215"/>
    </location>
</feature>
<dbReference type="GO" id="GO:1990904">
    <property type="term" value="C:ribonucleoprotein complex"/>
    <property type="evidence" value="ECO:0007669"/>
    <property type="project" value="UniProtKB-KW"/>
</dbReference>
<keyword evidence="14" id="KW-1185">Reference proteome</keyword>
<comment type="subcellular location">
    <subcellularLocation>
        <location evidence="1">Mitochondrion</location>
    </subcellularLocation>
</comment>
<reference evidence="13" key="3">
    <citation type="submission" date="2025-09" db="UniProtKB">
        <authorList>
            <consortium name="Ensembl"/>
        </authorList>
    </citation>
    <scope>IDENTIFICATION</scope>
</reference>
<dbReference type="InterPro" id="IPR020070">
    <property type="entry name" value="Ribosomal_bL9_N"/>
</dbReference>
<evidence type="ECO:0000259" key="12">
    <source>
        <dbReference type="Pfam" id="PF25131"/>
    </source>
</evidence>
<dbReference type="GO" id="GO:0005739">
    <property type="term" value="C:mitochondrion"/>
    <property type="evidence" value="ECO:0007669"/>
    <property type="project" value="UniProtKB-SubCell"/>
</dbReference>
<dbReference type="GO" id="GO:0003735">
    <property type="term" value="F:structural constituent of ribosome"/>
    <property type="evidence" value="ECO:0007669"/>
    <property type="project" value="InterPro"/>
</dbReference>
<dbReference type="InterPro" id="IPR009027">
    <property type="entry name" value="Ribosomal_bL9/RNase_H1_N"/>
</dbReference>
<evidence type="ECO:0000256" key="9">
    <source>
        <dbReference type="SAM" id="MobiDB-lite"/>
    </source>
</evidence>
<dbReference type="InterPro" id="IPR056864">
    <property type="entry name" value="MRP-L9_N"/>
</dbReference>
<proteinExistence type="inferred from homology"/>
<evidence type="ECO:0000259" key="10">
    <source>
        <dbReference type="Pfam" id="PF01281"/>
    </source>
</evidence>
<evidence type="ECO:0000256" key="5">
    <source>
        <dbReference type="ARBA" id="ARBA00023128"/>
    </source>
</evidence>
<dbReference type="GeneTree" id="ENSGT00390000008281"/>
<gene>
    <name evidence="13" type="primary">mrpl9</name>
</gene>
<feature type="compositionally biased region" description="Polar residues" evidence="9">
    <location>
        <begin position="291"/>
        <end position="301"/>
    </location>
</feature>
<sequence>MWSCGRRVLQELLSQPPARCLSQTAVKNTVVVERWWQVPLSKVGSPPRLHPRRHRIYKLVENTAHSPKQKMELILTQTVEKLGGRGDTVFVRKSVGRNKLLPQGLAVYPSPENKQIFAEELKRLREGTLEERVQTRTGQLTVEYLKRLKLTIDDIPSADVVLTKEIVCRQILKRFRIVVPPHALRLPDEPIKSFGDYWCEITVNGIDTVRIPMSLAPYQDPSASFQKILKKQKKEQGEAATPAGEEEEEAVLKAVSEAAGEPEAEKEAATSLASSAAAGASAAAPDAAEAPQTSQDTSAPPSDTPKKD</sequence>
<organism evidence="13 14">
    <name type="scientific">Myripristis murdjan</name>
    <name type="common">pinecone soldierfish</name>
    <dbReference type="NCBI Taxonomy" id="586833"/>
    <lineage>
        <taxon>Eukaryota</taxon>
        <taxon>Metazoa</taxon>
        <taxon>Chordata</taxon>
        <taxon>Craniata</taxon>
        <taxon>Vertebrata</taxon>
        <taxon>Euteleostomi</taxon>
        <taxon>Actinopterygii</taxon>
        <taxon>Neopterygii</taxon>
        <taxon>Teleostei</taxon>
        <taxon>Neoteleostei</taxon>
        <taxon>Acanthomorphata</taxon>
        <taxon>Holocentriformes</taxon>
        <taxon>Holocentridae</taxon>
        <taxon>Myripristis</taxon>
    </lineage>
</organism>
<evidence type="ECO:0000256" key="1">
    <source>
        <dbReference type="ARBA" id="ARBA00004173"/>
    </source>
</evidence>
<dbReference type="GO" id="GO:0006412">
    <property type="term" value="P:translation"/>
    <property type="evidence" value="ECO:0007669"/>
    <property type="project" value="InterPro"/>
</dbReference>